<reference evidence="1" key="1">
    <citation type="submission" date="2016-10" db="EMBL/GenBank/DDBJ databases">
        <authorList>
            <person name="de Groot N.N."/>
        </authorList>
    </citation>
    <scope>NUCLEOTIDE SEQUENCE</scope>
</reference>
<dbReference type="AlphaFoldDB" id="A0A1W1CMY9"/>
<accession>A0A1W1CMY9</accession>
<dbReference type="PROSITE" id="PS51257">
    <property type="entry name" value="PROKAR_LIPOPROTEIN"/>
    <property type="match status" value="1"/>
</dbReference>
<proteinExistence type="predicted"/>
<gene>
    <name evidence="1" type="ORF">MNB_SV-14-134</name>
</gene>
<dbReference type="EMBL" id="FPHN01000221">
    <property type="protein sequence ID" value="SFV67144.1"/>
    <property type="molecule type" value="Genomic_DNA"/>
</dbReference>
<organism evidence="1">
    <name type="scientific">hydrothermal vent metagenome</name>
    <dbReference type="NCBI Taxonomy" id="652676"/>
    <lineage>
        <taxon>unclassified sequences</taxon>
        <taxon>metagenomes</taxon>
        <taxon>ecological metagenomes</taxon>
    </lineage>
</organism>
<evidence type="ECO:0000313" key="1">
    <source>
        <dbReference type="EMBL" id="SFV67144.1"/>
    </source>
</evidence>
<sequence length="311" mass="35363">MRRVLMVSAILFLIGCSSTKIALGDYKLVPIKKSTNIPSKDVMESKSMKIVVLNIDDHLNQTSKEANLGYAMSSELSSELVKTKRVEVLKRLDKPVFLKELQQVELAQKYAVDIENTNYLLTGEITDAKFINRFHPSSKRTQGGHTPSWVAYRGCIKGTINLFQLPSMQIQEVFPFEECSQDREPVLNPRDMKKKSPELIRKSIAEILEDIVPQMNRYFKPKGYIYAMRSNGKKKIIQTTLTRTLGAIRGSEVDIVKVEKQKNPITKKEESIEIMIGRGTISDYITDEYSFVIIDELKGDIHIGDMVKVVD</sequence>
<name>A0A1W1CMY9_9ZZZZ</name>
<protein>
    <submittedName>
        <fullName evidence="1">Uncharacterized protein</fullName>
    </submittedName>
</protein>